<evidence type="ECO:0000259" key="10">
    <source>
        <dbReference type="PROSITE" id="PS50075"/>
    </source>
</evidence>
<dbReference type="SUPFAM" id="SSF47336">
    <property type="entry name" value="ACP-like"/>
    <property type="match status" value="2"/>
</dbReference>
<dbReference type="CDD" id="cd19535">
    <property type="entry name" value="Cyc_NRPS"/>
    <property type="match status" value="1"/>
</dbReference>
<dbReference type="SUPFAM" id="SSF52777">
    <property type="entry name" value="CoA-dependent acyltransferases"/>
    <property type="match status" value="2"/>
</dbReference>
<evidence type="ECO:0000313" key="11">
    <source>
        <dbReference type="EMBL" id="GIE51692.1"/>
    </source>
</evidence>
<keyword evidence="12" id="KW-1185">Reference proteome</keyword>
<dbReference type="FunFam" id="3.30.559.10:FF:000023">
    <property type="entry name" value="Non-ribosomal peptide synthetase"/>
    <property type="match status" value="1"/>
</dbReference>
<evidence type="ECO:0000313" key="12">
    <source>
        <dbReference type="Proteomes" id="UP000647172"/>
    </source>
</evidence>
<dbReference type="CDD" id="cd12114">
    <property type="entry name" value="A_NRPS_TlmIV_like"/>
    <property type="match status" value="1"/>
</dbReference>
<dbReference type="GO" id="GO:0044550">
    <property type="term" value="P:secondary metabolite biosynthetic process"/>
    <property type="evidence" value="ECO:0007669"/>
    <property type="project" value="TreeGrafter"/>
</dbReference>
<organism evidence="11 12">
    <name type="scientific">Actinoplanes nipponensis</name>
    <dbReference type="NCBI Taxonomy" id="135950"/>
    <lineage>
        <taxon>Bacteria</taxon>
        <taxon>Bacillati</taxon>
        <taxon>Actinomycetota</taxon>
        <taxon>Actinomycetes</taxon>
        <taxon>Micromonosporales</taxon>
        <taxon>Micromonosporaceae</taxon>
        <taxon>Actinoplanes</taxon>
    </lineage>
</organism>
<dbReference type="Proteomes" id="UP000647172">
    <property type="component" value="Unassembled WGS sequence"/>
</dbReference>
<comment type="similarity">
    <text evidence="3">Belongs to the ATP-dependent AMP-binding enzyme family. MbtB subfamily.</text>
</comment>
<dbReference type="GO" id="GO:0016874">
    <property type="term" value="F:ligase activity"/>
    <property type="evidence" value="ECO:0007669"/>
    <property type="project" value="UniProtKB-KW"/>
</dbReference>
<dbReference type="GO" id="GO:0005737">
    <property type="term" value="C:cytoplasm"/>
    <property type="evidence" value="ECO:0007669"/>
    <property type="project" value="TreeGrafter"/>
</dbReference>
<proteinExistence type="inferred from homology"/>
<dbReference type="AlphaFoldDB" id="A0A919JLP1"/>
<feature type="compositionally biased region" description="Polar residues" evidence="9">
    <location>
        <begin position="1"/>
        <end position="14"/>
    </location>
</feature>
<dbReference type="InterPro" id="IPR020806">
    <property type="entry name" value="PKS_PP-bd"/>
</dbReference>
<dbReference type="Gene3D" id="3.30.559.30">
    <property type="entry name" value="Nonribosomal peptide synthetase, condensation domain"/>
    <property type="match status" value="1"/>
</dbReference>
<comment type="cofactor">
    <cofactor evidence="1">
        <name>pantetheine 4'-phosphate</name>
        <dbReference type="ChEBI" id="CHEBI:47942"/>
    </cofactor>
</comment>
<comment type="pathway">
    <text evidence="2">Siderophore biosynthesis; mycobactin biosynthesis.</text>
</comment>
<dbReference type="PROSITE" id="PS50075">
    <property type="entry name" value="CARRIER"/>
    <property type="match status" value="2"/>
</dbReference>
<evidence type="ECO:0000256" key="1">
    <source>
        <dbReference type="ARBA" id="ARBA00001957"/>
    </source>
</evidence>
<dbReference type="SUPFAM" id="SSF56801">
    <property type="entry name" value="Acetyl-CoA synthetase-like"/>
    <property type="match status" value="1"/>
</dbReference>
<dbReference type="InterPro" id="IPR001242">
    <property type="entry name" value="Condensation_dom"/>
</dbReference>
<dbReference type="GO" id="GO:0043041">
    <property type="term" value="P:amino acid activation for nonribosomal peptide biosynthetic process"/>
    <property type="evidence" value="ECO:0007669"/>
    <property type="project" value="TreeGrafter"/>
</dbReference>
<reference evidence="11" key="1">
    <citation type="submission" date="2021-01" db="EMBL/GenBank/DDBJ databases">
        <title>Whole genome shotgun sequence of Actinoplanes nipponensis NBRC 14063.</title>
        <authorList>
            <person name="Komaki H."/>
            <person name="Tamura T."/>
        </authorList>
    </citation>
    <scope>NUCLEOTIDE SEQUENCE</scope>
    <source>
        <strain evidence="11">NBRC 14063</strain>
    </source>
</reference>
<dbReference type="Gene3D" id="3.30.559.10">
    <property type="entry name" value="Chloramphenicol acetyltransferase-like domain"/>
    <property type="match status" value="1"/>
</dbReference>
<evidence type="ECO:0000256" key="7">
    <source>
        <dbReference type="ARBA" id="ARBA00022598"/>
    </source>
</evidence>
<dbReference type="GO" id="GO:0031177">
    <property type="term" value="F:phosphopantetheine binding"/>
    <property type="evidence" value="ECO:0007669"/>
    <property type="project" value="InterPro"/>
</dbReference>
<evidence type="ECO:0000256" key="4">
    <source>
        <dbReference type="ARBA" id="ARBA00016743"/>
    </source>
</evidence>
<dbReference type="InterPro" id="IPR017972">
    <property type="entry name" value="Cyt_P450_CS"/>
</dbReference>
<dbReference type="GO" id="GO:0005506">
    <property type="term" value="F:iron ion binding"/>
    <property type="evidence" value="ECO:0007669"/>
    <property type="project" value="InterPro"/>
</dbReference>
<evidence type="ECO:0000256" key="5">
    <source>
        <dbReference type="ARBA" id="ARBA00022450"/>
    </source>
</evidence>
<dbReference type="InterPro" id="IPR025110">
    <property type="entry name" value="AMP-bd_C"/>
</dbReference>
<dbReference type="PROSITE" id="PS00086">
    <property type="entry name" value="CYTOCHROME_P450"/>
    <property type="match status" value="1"/>
</dbReference>
<evidence type="ECO:0000256" key="8">
    <source>
        <dbReference type="ARBA" id="ARBA00033440"/>
    </source>
</evidence>
<evidence type="ECO:0000256" key="9">
    <source>
        <dbReference type="SAM" id="MobiDB-lite"/>
    </source>
</evidence>
<dbReference type="PANTHER" id="PTHR45527:SF10">
    <property type="entry name" value="PYOCHELIN SYNTHASE PCHF"/>
    <property type="match status" value="1"/>
</dbReference>
<dbReference type="SMART" id="SM00823">
    <property type="entry name" value="PKS_PP"/>
    <property type="match status" value="2"/>
</dbReference>
<dbReference type="InterPro" id="IPR036736">
    <property type="entry name" value="ACP-like_sf"/>
</dbReference>
<dbReference type="InterPro" id="IPR057737">
    <property type="entry name" value="Condensation_MtbB-like"/>
</dbReference>
<dbReference type="InterPro" id="IPR000873">
    <property type="entry name" value="AMP-dep_synth/lig_dom"/>
</dbReference>
<dbReference type="NCBIfam" id="TIGR01733">
    <property type="entry name" value="AA-adenyl-dom"/>
    <property type="match status" value="1"/>
</dbReference>
<dbReference type="RefSeq" id="WP_203772460.1">
    <property type="nucleotide sequence ID" value="NZ_BAAAYJ010000097.1"/>
</dbReference>
<accession>A0A919JLP1</accession>
<protein>
    <recommendedName>
        <fullName evidence="4">Phenyloxazoline synthase MbtB</fullName>
    </recommendedName>
    <alternativeName>
        <fullName evidence="8">Mycobactin synthetase protein B</fullName>
    </alternativeName>
</protein>
<dbReference type="Gene3D" id="3.30.300.30">
    <property type="match status" value="1"/>
</dbReference>
<gene>
    <name evidence="11" type="ORF">Ani05nite_52260</name>
</gene>
<evidence type="ECO:0000256" key="3">
    <source>
        <dbReference type="ARBA" id="ARBA00007380"/>
    </source>
</evidence>
<name>A0A919JLP1_9ACTN</name>
<dbReference type="PANTHER" id="PTHR45527">
    <property type="entry name" value="NONRIBOSOMAL PEPTIDE SYNTHETASE"/>
    <property type="match status" value="1"/>
</dbReference>
<dbReference type="Pfam" id="PF13193">
    <property type="entry name" value="AMP-binding_C"/>
    <property type="match status" value="1"/>
</dbReference>
<dbReference type="Pfam" id="PF00501">
    <property type="entry name" value="AMP-binding"/>
    <property type="match status" value="1"/>
</dbReference>
<feature type="domain" description="Carrier" evidence="10">
    <location>
        <begin position="1070"/>
        <end position="1144"/>
    </location>
</feature>
<dbReference type="GO" id="GO:0016705">
    <property type="term" value="F:oxidoreductase activity, acting on paired donors, with incorporation or reduction of molecular oxygen"/>
    <property type="evidence" value="ECO:0007669"/>
    <property type="project" value="InterPro"/>
</dbReference>
<dbReference type="FunFam" id="1.10.1200.10:FF:000016">
    <property type="entry name" value="Non-ribosomal peptide synthase"/>
    <property type="match status" value="1"/>
</dbReference>
<dbReference type="FunFam" id="3.40.50.12780:FF:000012">
    <property type="entry name" value="Non-ribosomal peptide synthetase"/>
    <property type="match status" value="1"/>
</dbReference>
<dbReference type="PROSITE" id="PS00455">
    <property type="entry name" value="AMP_BINDING"/>
    <property type="match status" value="1"/>
</dbReference>
<dbReference type="Gene3D" id="3.40.50.12780">
    <property type="entry name" value="N-terminal domain of ligase-like"/>
    <property type="match status" value="1"/>
</dbReference>
<dbReference type="InterPro" id="IPR042099">
    <property type="entry name" value="ANL_N_sf"/>
</dbReference>
<dbReference type="InterPro" id="IPR020845">
    <property type="entry name" value="AMP-binding_CS"/>
</dbReference>
<dbReference type="Gene3D" id="1.10.1200.10">
    <property type="entry name" value="ACP-like"/>
    <property type="match status" value="2"/>
</dbReference>
<comment type="caution">
    <text evidence="11">The sequence shown here is derived from an EMBL/GenBank/DDBJ whole genome shotgun (WGS) entry which is preliminary data.</text>
</comment>
<dbReference type="InterPro" id="IPR045851">
    <property type="entry name" value="AMP-bd_C_sf"/>
</dbReference>
<dbReference type="Pfam" id="PF00668">
    <property type="entry name" value="Condensation"/>
    <property type="match status" value="1"/>
</dbReference>
<dbReference type="FunFam" id="3.30.559.30:FF:000006">
    <property type="entry name" value="Yersiniabactin polyketide/non-ribosomal peptide synthetase"/>
    <property type="match status" value="1"/>
</dbReference>
<dbReference type="GO" id="GO:0000036">
    <property type="term" value="F:acyl carrier activity"/>
    <property type="evidence" value="ECO:0007669"/>
    <property type="project" value="TreeGrafter"/>
</dbReference>
<dbReference type="InterPro" id="IPR009081">
    <property type="entry name" value="PP-bd_ACP"/>
</dbReference>
<dbReference type="InterPro" id="IPR010071">
    <property type="entry name" value="AA_adenyl_dom"/>
</dbReference>
<evidence type="ECO:0000256" key="2">
    <source>
        <dbReference type="ARBA" id="ARBA00005102"/>
    </source>
</evidence>
<dbReference type="PROSITE" id="PS00012">
    <property type="entry name" value="PHOSPHOPANTETHEINE"/>
    <property type="match status" value="1"/>
</dbReference>
<dbReference type="InterPro" id="IPR023213">
    <property type="entry name" value="CAT-like_dom_sf"/>
</dbReference>
<sequence>MDQGETVTRAQGPTGTAHGTHRKPSTPPLTGAWLRDIVAQLLSVPAAQIDGRANVFELGLESIAIMRVANLCRRAGAKVKFSALAQAPTIDQWTELLAGQAARPPAPRPRVPASSEALDPDATFPLAPMQQAYWIGRLDGQPLGGVSAHFYAEFDGAGVEPRRLEAACRALFARHDMLRARFLPNGRQQVLRETPWRGLTVHDLRGHVEPALSELRDRLAHRRFAIEAGEVFDVQLSLLDDGRTRVHVGIDMLVADAQSYQIILAELALLYSDPRAALEPLRYSFARYLSEDDDPEASAEAQAYWRERLDRLPGPPPLPVVPEAITRVHAGVDRRFREVPAAQRDALARAARAHGLTLASALCALFAEVLGRWAAEPRFLLNLPTFDRREHNDDIARLVGDFTNVTLLGVDTAGPLSFAERAAGVQEQLRSDLAHARYSGVSVLRDLGRRDPGTWLRAPIVYTSVIGMGELFGDGVRACLGEPVWTSSETPQVWLDHQVIEGAGGGLLINWDVARGVFPEGLVDDMFAAHGAALRWLAEHDDWGAPLPLPLPAAQLAVREKVNDTGGETPAGLLHDAFFARARREPDRVALAWGTDGSATYGELAAAALRVAGLLRAHGVGPGDPVAVTVAKGPEQITAVLGVLAAGGVYVPVGCDQPDRRRDRIYADAGVRCVLVSGAAAGQSRPDGLPVLDVAAPAEALPAPAPVAAGELAYVIYTSGSTGEPKGVEITHRAALNTIVAVNERFGVGRDDRVLAVSALDFDLSVYDIFGLLSAGGAVVLVEERDRKEARSWALAARRWGVTVWNSVPTLLEMFLYAAEGVDEPVLPRLVLVSGDWVAVDLPARLRALRADARFVALGGATEAAIWSNLLEVGEVEPGWRAIPYGFPLPRQQFRVVDERGRDCPVWVPGELWIGGAGVARGYRNDAERTSAAFVTHEGGRWYRTGDRGRYLPDGMLEFLGRTDAQVKIRGNRIELGEVAAALRRHPGVSDAVVLAAGDKRDQLAAAVTGQPEGGPEALRRTAAELLPPYMVPDTVAVVESFPLTGNGKVDRRQLATLLRRDEPGQPAEAPRTPTELSLAELWAAHLGRPVHRRDTFFDLGGDSLTATRVLEAVRKQFGVVVSLQQLFAAPTVEELAAAVEAQRAGAGDTEEGEI</sequence>
<evidence type="ECO:0000256" key="6">
    <source>
        <dbReference type="ARBA" id="ARBA00022553"/>
    </source>
</evidence>
<dbReference type="Pfam" id="PF00550">
    <property type="entry name" value="PP-binding"/>
    <property type="match status" value="2"/>
</dbReference>
<dbReference type="EMBL" id="BOMQ01000061">
    <property type="protein sequence ID" value="GIE51692.1"/>
    <property type="molecule type" value="Genomic_DNA"/>
</dbReference>
<dbReference type="InterPro" id="IPR006162">
    <property type="entry name" value="Ppantetheine_attach_site"/>
</dbReference>
<keyword evidence="5" id="KW-0596">Phosphopantetheine</keyword>
<keyword evidence="7" id="KW-0436">Ligase</keyword>
<feature type="domain" description="Carrier" evidence="10">
    <location>
        <begin position="28"/>
        <end position="101"/>
    </location>
</feature>
<feature type="region of interest" description="Disordered" evidence="9">
    <location>
        <begin position="1"/>
        <end position="29"/>
    </location>
</feature>
<keyword evidence="6" id="KW-0597">Phosphoprotein</keyword>